<feature type="binding site" evidence="2">
    <location>
        <position position="41"/>
    </location>
    <ligand>
        <name>ATP</name>
        <dbReference type="ChEBI" id="CHEBI:30616"/>
    </ligand>
</feature>
<feature type="binding site" evidence="2">
    <location>
        <position position="67"/>
    </location>
    <ligand>
        <name>ATP</name>
        <dbReference type="ChEBI" id="CHEBI:30616"/>
    </ligand>
</feature>
<reference evidence="5" key="1">
    <citation type="submission" date="2016-10" db="EMBL/GenBank/DDBJ databases">
        <authorList>
            <person name="Varghese N."/>
            <person name="Submissions S."/>
        </authorList>
    </citation>
    <scope>NUCLEOTIDE SEQUENCE [LARGE SCALE GENOMIC DNA]</scope>
    <source>
        <strain evidence="5">DSM 8987</strain>
    </source>
</reference>
<keyword evidence="1" id="KW-0808">Transferase</keyword>
<dbReference type="InterPro" id="IPR014729">
    <property type="entry name" value="Rossmann-like_a/b/a_fold"/>
</dbReference>
<feature type="binding site" evidence="2">
    <location>
        <position position="139"/>
    </location>
    <ligand>
        <name>ATP</name>
        <dbReference type="ChEBI" id="CHEBI:30616"/>
    </ligand>
</feature>
<proteinExistence type="predicted"/>
<dbReference type="CDD" id="cd24138">
    <property type="entry name" value="TtcA-like"/>
    <property type="match status" value="1"/>
</dbReference>
<feature type="binding site" evidence="2">
    <location>
        <position position="144"/>
    </location>
    <ligand>
        <name>ATP</name>
        <dbReference type="ChEBI" id="CHEBI:30616"/>
    </ligand>
</feature>
<evidence type="ECO:0000313" key="4">
    <source>
        <dbReference type="EMBL" id="SDD79863.1"/>
    </source>
</evidence>
<dbReference type="OrthoDB" id="9801054at2"/>
<organism evidence="4 5">
    <name type="scientific">Desulfuromonas thiophila</name>
    <dbReference type="NCBI Taxonomy" id="57664"/>
    <lineage>
        <taxon>Bacteria</taxon>
        <taxon>Pseudomonadati</taxon>
        <taxon>Thermodesulfobacteriota</taxon>
        <taxon>Desulfuromonadia</taxon>
        <taxon>Desulfuromonadales</taxon>
        <taxon>Desulfuromonadaceae</taxon>
        <taxon>Desulfuromonas</taxon>
    </lineage>
</organism>
<dbReference type="AlphaFoldDB" id="A0A1G6XQ41"/>
<protein>
    <submittedName>
        <fullName evidence="4">tRNA 2-thiocytidine biosynthesis protein TtcA</fullName>
    </submittedName>
</protein>
<feature type="binding site" evidence="2">
    <location>
        <begin position="35"/>
        <end position="37"/>
    </location>
    <ligand>
        <name>ATP</name>
        <dbReference type="ChEBI" id="CHEBI:30616"/>
    </ligand>
</feature>
<keyword evidence="5" id="KW-1185">Reference proteome</keyword>
<dbReference type="SUPFAM" id="SSF52402">
    <property type="entry name" value="Adenine nucleotide alpha hydrolases-like"/>
    <property type="match status" value="1"/>
</dbReference>
<sequence>MHNKTAQALSAIQRLAGKAIGDFALLRPDDRVLVALSGGKDSWTLLEVLVQLQKKAPICYQLQPAIVDPGFGGFDHAALRQSVEQRYNLPLHIIATEHANVIREHLRPGSACCAFCARLRRGALYGAADTLGCNVLALGHHRDDALETLLLNQFYSGSLSAMSASLLADNGRHRVIRPLIYVPEALIQRWISSSGLVTQSCNCPQEALIDQKRQAMKTLLDQLEQDIPQVRNSLLNALANVQPRHLLDRKLWPAPSQTGDIETATGAQ</sequence>
<evidence type="ECO:0000259" key="3">
    <source>
        <dbReference type="Pfam" id="PF01171"/>
    </source>
</evidence>
<keyword evidence="2" id="KW-0547">Nucleotide-binding</keyword>
<dbReference type="PIRSF" id="PIRSF004976">
    <property type="entry name" value="ATPase_YdaO"/>
    <property type="match status" value="1"/>
</dbReference>
<evidence type="ECO:0000313" key="5">
    <source>
        <dbReference type="Proteomes" id="UP000243205"/>
    </source>
</evidence>
<feature type="domain" description="tRNA(Ile)-lysidine/2-thiocytidine synthase N-terminal" evidence="3">
    <location>
        <begin position="32"/>
        <end position="195"/>
    </location>
</feature>
<dbReference type="PANTHER" id="PTHR43686">
    <property type="entry name" value="SULFURTRANSFERASE-RELATED"/>
    <property type="match status" value="1"/>
</dbReference>
<dbReference type="GO" id="GO:0008033">
    <property type="term" value="P:tRNA processing"/>
    <property type="evidence" value="ECO:0007669"/>
    <property type="project" value="InterPro"/>
</dbReference>
<evidence type="ECO:0000256" key="1">
    <source>
        <dbReference type="ARBA" id="ARBA00022679"/>
    </source>
</evidence>
<dbReference type="Gene3D" id="3.40.50.620">
    <property type="entry name" value="HUPs"/>
    <property type="match status" value="1"/>
</dbReference>
<gene>
    <name evidence="4" type="ORF">SAMN05661003_101337</name>
</gene>
<accession>A0A1G6XQ41</accession>
<dbReference type="InterPro" id="IPR011063">
    <property type="entry name" value="TilS/TtcA_N"/>
</dbReference>
<dbReference type="GO" id="GO:0005524">
    <property type="term" value="F:ATP binding"/>
    <property type="evidence" value="ECO:0007669"/>
    <property type="project" value="UniProtKB-KW"/>
</dbReference>
<dbReference type="InterPro" id="IPR035107">
    <property type="entry name" value="tRNA_thiolation_TtcA_Ctu1"/>
</dbReference>
<name>A0A1G6XQ41_9BACT</name>
<dbReference type="GO" id="GO:0016740">
    <property type="term" value="F:transferase activity"/>
    <property type="evidence" value="ECO:0007669"/>
    <property type="project" value="UniProtKB-KW"/>
</dbReference>
<dbReference type="RefSeq" id="WP_092075590.1">
    <property type="nucleotide sequence ID" value="NZ_FNAQ01000001.1"/>
</dbReference>
<dbReference type="STRING" id="57664.SAMN05661003_101337"/>
<dbReference type="Proteomes" id="UP000243205">
    <property type="component" value="Unassembled WGS sequence"/>
</dbReference>
<keyword evidence="2" id="KW-0067">ATP-binding</keyword>
<dbReference type="Pfam" id="PF01171">
    <property type="entry name" value="ATP_bind_3"/>
    <property type="match status" value="1"/>
</dbReference>
<evidence type="ECO:0000256" key="2">
    <source>
        <dbReference type="PIRSR" id="PIRSR004976-51"/>
    </source>
</evidence>
<dbReference type="PANTHER" id="PTHR43686:SF1">
    <property type="entry name" value="AMINOTRAN_5 DOMAIN-CONTAINING PROTEIN"/>
    <property type="match status" value="1"/>
</dbReference>
<dbReference type="EMBL" id="FNAQ01000001">
    <property type="protein sequence ID" value="SDD79863.1"/>
    <property type="molecule type" value="Genomic_DNA"/>
</dbReference>